<dbReference type="Proteomes" id="UP000007110">
    <property type="component" value="Unassembled WGS sequence"/>
</dbReference>
<evidence type="ECO:0000313" key="8">
    <source>
        <dbReference type="Proteomes" id="UP000007110"/>
    </source>
</evidence>
<keyword evidence="8" id="KW-1185">Reference proteome</keyword>
<name>A0A7M7P2B8_STRPU</name>
<keyword evidence="3" id="KW-0963">Cytoplasm</keyword>
<evidence type="ECO:0000256" key="3">
    <source>
        <dbReference type="ARBA" id="ARBA00022490"/>
    </source>
</evidence>
<dbReference type="SUPFAM" id="SSF48371">
    <property type="entry name" value="ARM repeat"/>
    <property type="match status" value="1"/>
</dbReference>
<organism evidence="7 8">
    <name type="scientific">Strongylocentrotus purpuratus</name>
    <name type="common">Purple sea urchin</name>
    <dbReference type="NCBI Taxonomy" id="7668"/>
    <lineage>
        <taxon>Eukaryota</taxon>
        <taxon>Metazoa</taxon>
        <taxon>Echinodermata</taxon>
        <taxon>Eleutherozoa</taxon>
        <taxon>Echinozoa</taxon>
        <taxon>Echinoidea</taxon>
        <taxon>Euechinoidea</taxon>
        <taxon>Echinacea</taxon>
        <taxon>Camarodonta</taxon>
        <taxon>Echinidea</taxon>
        <taxon>Strongylocentrotidae</taxon>
        <taxon>Strongylocentrotus</taxon>
    </lineage>
</organism>
<dbReference type="InterPro" id="IPR019318">
    <property type="entry name" value="Gua_nucleotide_exch_fac_Ric8"/>
</dbReference>
<evidence type="ECO:0000256" key="6">
    <source>
        <dbReference type="SAM" id="MobiDB-lite"/>
    </source>
</evidence>
<comment type="subcellular location">
    <subcellularLocation>
        <location evidence="1">Cytoplasm</location>
        <location evidence="1">Cell cortex</location>
    </subcellularLocation>
</comment>
<dbReference type="FunCoup" id="A0A7M7P2B8">
    <property type="interactions" value="1645"/>
</dbReference>
<sequence>MNTLLVSAVPAFESGNQTEICNKLQEFTKENAGTFSFTDVQLETKKKFVGDVVTMLEATDSWECQLLCLESLKIFSRDKYNMLQLEQKECVHLLAKLAGLSEEPKECDIKVVTEAQKCLCNLVFNNANVRTICSESTCVEKILARTKRYSDSTVTWETKFYDMRLLFLLTALTPDLRAKIRTELSGIEIFTGLLETEVLCDIEDRESMGTMGASEKREIITAAQADLAGEILKTFFNIIVHVKVEDLQGEDDTVWKRLGISFRALLLSDAENEEKTEAYHSHTVNMLTLPLPKPCVMQLIPEPQGATGGSSTYHGYSMDLIAAILKFLEKRIEKCGVKDGKQYSLVEQLNPAISALCVLSRCNRYIRKHLKEQVLPPLRDASLLPEEGDSLRNKLVRFMTNPSTEIKESVADFIFILCKESVSRMVKYTGYGNAAGMLARRGLLHGGRGNTDYSDSDGDSDSDTEEYREVRDRINPITGRVEEDKPDPMEGMSEEQKEFHARELAVMITKMANEGVITPMAVGQDGRLISMQEIMGRAEAVENQENGNGDTDGD</sequence>
<dbReference type="Gene3D" id="1.25.10.10">
    <property type="entry name" value="Leucine-rich Repeat Variant"/>
    <property type="match status" value="1"/>
</dbReference>
<dbReference type="OrthoDB" id="5585685at2759"/>
<reference evidence="8" key="1">
    <citation type="submission" date="2015-02" db="EMBL/GenBank/DDBJ databases">
        <title>Genome sequencing for Strongylocentrotus purpuratus.</title>
        <authorList>
            <person name="Murali S."/>
            <person name="Liu Y."/>
            <person name="Vee V."/>
            <person name="English A."/>
            <person name="Wang M."/>
            <person name="Skinner E."/>
            <person name="Han Y."/>
            <person name="Muzny D.M."/>
            <person name="Worley K.C."/>
            <person name="Gibbs R.A."/>
        </authorList>
    </citation>
    <scope>NUCLEOTIDE SEQUENCE</scope>
</reference>
<evidence type="ECO:0000256" key="5">
    <source>
        <dbReference type="ARBA" id="ARBA00023186"/>
    </source>
</evidence>
<keyword evidence="5" id="KW-0143">Chaperone</keyword>
<dbReference type="GO" id="GO:0007186">
    <property type="term" value="P:G protein-coupled receptor signaling pathway"/>
    <property type="evidence" value="ECO:0000318"/>
    <property type="project" value="GO_Central"/>
</dbReference>
<comment type="similarity">
    <text evidence="2">Belongs to the synembryn family.</text>
</comment>
<feature type="compositionally biased region" description="Acidic residues" evidence="6">
    <location>
        <begin position="454"/>
        <end position="464"/>
    </location>
</feature>
<dbReference type="PANTHER" id="PTHR12425:SF5">
    <property type="entry name" value="SYNEMBRYN"/>
    <property type="match status" value="1"/>
</dbReference>
<dbReference type="RefSeq" id="XP_030845120.1">
    <property type="nucleotide sequence ID" value="XM_030989260.1"/>
</dbReference>
<keyword evidence="4" id="KW-0344">Guanine-nucleotide releasing factor</keyword>
<evidence type="ECO:0000256" key="1">
    <source>
        <dbReference type="ARBA" id="ARBA00004544"/>
    </source>
</evidence>
<protein>
    <recommendedName>
        <fullName evidence="9">Synembryn-A</fullName>
    </recommendedName>
</protein>
<dbReference type="GO" id="GO:0001965">
    <property type="term" value="F:G-protein alpha-subunit binding"/>
    <property type="evidence" value="ECO:0000318"/>
    <property type="project" value="GO_Central"/>
</dbReference>
<dbReference type="PANTHER" id="PTHR12425">
    <property type="entry name" value="SYNEMBRYN"/>
    <property type="match status" value="1"/>
</dbReference>
<feature type="region of interest" description="Disordered" evidence="6">
    <location>
        <begin position="448"/>
        <end position="470"/>
    </location>
</feature>
<dbReference type="AlphaFoldDB" id="A0A7M7P2B8"/>
<dbReference type="GO" id="GO:0005085">
    <property type="term" value="F:guanyl-nucleotide exchange factor activity"/>
    <property type="evidence" value="ECO:0000318"/>
    <property type="project" value="GO_Central"/>
</dbReference>
<dbReference type="GO" id="GO:0005737">
    <property type="term" value="C:cytoplasm"/>
    <property type="evidence" value="ECO:0000318"/>
    <property type="project" value="GO_Central"/>
</dbReference>
<dbReference type="KEGG" id="spu:100891746"/>
<dbReference type="Pfam" id="PF10165">
    <property type="entry name" value="Ric8"/>
    <property type="match status" value="1"/>
</dbReference>
<dbReference type="InParanoid" id="A0A7M7P2B8"/>
<evidence type="ECO:0000256" key="2">
    <source>
        <dbReference type="ARBA" id="ARBA00009049"/>
    </source>
</evidence>
<dbReference type="InterPro" id="IPR011989">
    <property type="entry name" value="ARM-like"/>
</dbReference>
<accession>A0A7M7P2B8</accession>
<dbReference type="InterPro" id="IPR008376">
    <property type="entry name" value="Chaperone_Ric-8_A/B"/>
</dbReference>
<dbReference type="PRINTS" id="PR01802">
    <property type="entry name" value="SYNEMBRYN"/>
</dbReference>
<dbReference type="GeneID" id="100891746"/>
<feature type="region of interest" description="Disordered" evidence="6">
    <location>
        <begin position="477"/>
        <end position="496"/>
    </location>
</feature>
<dbReference type="InterPro" id="IPR016024">
    <property type="entry name" value="ARM-type_fold"/>
</dbReference>
<dbReference type="EnsemblMetazoa" id="XM_030989260">
    <property type="protein sequence ID" value="XP_030845120"/>
    <property type="gene ID" value="LOC100891746"/>
</dbReference>
<evidence type="ECO:0000256" key="4">
    <source>
        <dbReference type="ARBA" id="ARBA00022658"/>
    </source>
</evidence>
<proteinExistence type="inferred from homology"/>
<evidence type="ECO:0000313" key="7">
    <source>
        <dbReference type="EnsemblMetazoa" id="XP_030845120"/>
    </source>
</evidence>
<dbReference type="GO" id="GO:0005938">
    <property type="term" value="C:cell cortex"/>
    <property type="evidence" value="ECO:0007669"/>
    <property type="project" value="UniProtKB-SubCell"/>
</dbReference>
<reference evidence="7" key="2">
    <citation type="submission" date="2021-01" db="UniProtKB">
        <authorList>
            <consortium name="EnsemblMetazoa"/>
        </authorList>
    </citation>
    <scope>IDENTIFICATION</scope>
</reference>
<dbReference type="OMA" id="IYLMEAI"/>
<evidence type="ECO:0008006" key="9">
    <source>
        <dbReference type="Google" id="ProtNLM"/>
    </source>
</evidence>